<keyword evidence="2" id="KW-1185">Reference proteome</keyword>
<evidence type="ECO:0000313" key="1">
    <source>
        <dbReference type="EMBL" id="WHZ55840.1"/>
    </source>
</evidence>
<name>A0ACD4R6M3_9BACI</name>
<reference evidence="2" key="1">
    <citation type="journal article" date="2025" name="Aquaculture">
        <title>Assessment of the bioflocculant production and safety properties of Metabacillus hrfriensis sp. nov. based on phenotypic and whole-genome sequencing analysis.</title>
        <authorList>
            <person name="Zhang R."/>
            <person name="Zhao Z."/>
            <person name="Luo L."/>
            <person name="Wang S."/>
            <person name="Guo K."/>
            <person name="Xu W."/>
        </authorList>
    </citation>
    <scope>NUCLEOTIDE SEQUENCE [LARGE SCALE GENOMIC DNA]</scope>
    <source>
        <strain evidence="2">CT-WN-B3</strain>
    </source>
</reference>
<evidence type="ECO:0000313" key="2">
    <source>
        <dbReference type="Proteomes" id="UP001226091"/>
    </source>
</evidence>
<proteinExistence type="predicted"/>
<organism evidence="1 2">
    <name type="scientific">Metabacillus hrfriensis</name>
    <dbReference type="NCBI Taxonomy" id="3048891"/>
    <lineage>
        <taxon>Bacteria</taxon>
        <taxon>Bacillati</taxon>
        <taxon>Bacillota</taxon>
        <taxon>Bacilli</taxon>
        <taxon>Bacillales</taxon>
        <taxon>Bacillaceae</taxon>
        <taxon>Metabacillus</taxon>
    </lineage>
</organism>
<protein>
    <submittedName>
        <fullName evidence="1">Ger(X)C family spore germination protein</fullName>
    </submittedName>
</protein>
<dbReference type="EMBL" id="CP126116">
    <property type="protein sequence ID" value="WHZ55840.1"/>
    <property type="molecule type" value="Genomic_DNA"/>
</dbReference>
<sequence>MSKLKKWTAGLSLIFMILLTGCSPFVENNTIEEIAPVTFWSAWSGENDQVILSTLTPPLLKEKKRIITMQVDLLKQGSKNFNLNYYREIKSGQVRMLIISEDFAKKGITFLINTLLADPDISQRIYLVVVNGNFDEYLQNQLEQEDNIDYYLYRMLKHYEENDQGELTIANLHEYKNKLYTPYSDPILPVFKIEEDNFVYAGTGIFRNDKLLYTLSYLEDQIYQLIDNNYYLKFLPLSSFSAVLGQVRSDVKIDLNPSRDILSLNVKLHARLEEYRGDKNLFNEKELTTLNNELETYFEKQTKELIKKLQDLEADPIEIGKRIKTPFTKPPTEKEWLQKWGKLKVEVSYQLDIEPLTNMKNEKE</sequence>
<accession>A0ACD4R6M3</accession>
<gene>
    <name evidence="1" type="ORF">QLQ22_14055</name>
</gene>
<dbReference type="Proteomes" id="UP001226091">
    <property type="component" value="Chromosome"/>
</dbReference>